<dbReference type="EMBL" id="BGZK01000061">
    <property type="protein sequence ID" value="GBP14037.1"/>
    <property type="molecule type" value="Genomic_DNA"/>
</dbReference>
<comment type="caution">
    <text evidence="1">The sequence shown here is derived from an EMBL/GenBank/DDBJ whole genome shotgun (WGS) entry which is preliminary data.</text>
</comment>
<dbReference type="Proteomes" id="UP000299102">
    <property type="component" value="Unassembled WGS sequence"/>
</dbReference>
<accession>A0A4C1TKR4</accession>
<proteinExistence type="predicted"/>
<reference evidence="1 2" key="1">
    <citation type="journal article" date="2019" name="Commun. Biol.">
        <title>The bagworm genome reveals a unique fibroin gene that provides high tensile strength.</title>
        <authorList>
            <person name="Kono N."/>
            <person name="Nakamura H."/>
            <person name="Ohtoshi R."/>
            <person name="Tomita M."/>
            <person name="Numata K."/>
            <person name="Arakawa K."/>
        </authorList>
    </citation>
    <scope>NUCLEOTIDE SEQUENCE [LARGE SCALE GENOMIC DNA]</scope>
</reference>
<name>A0A4C1TKR4_EUMVA</name>
<protein>
    <submittedName>
        <fullName evidence="1">Uncharacterized protein</fullName>
    </submittedName>
</protein>
<keyword evidence="2" id="KW-1185">Reference proteome</keyword>
<organism evidence="1 2">
    <name type="scientific">Eumeta variegata</name>
    <name type="common">Bagworm moth</name>
    <name type="synonym">Eumeta japonica</name>
    <dbReference type="NCBI Taxonomy" id="151549"/>
    <lineage>
        <taxon>Eukaryota</taxon>
        <taxon>Metazoa</taxon>
        <taxon>Ecdysozoa</taxon>
        <taxon>Arthropoda</taxon>
        <taxon>Hexapoda</taxon>
        <taxon>Insecta</taxon>
        <taxon>Pterygota</taxon>
        <taxon>Neoptera</taxon>
        <taxon>Endopterygota</taxon>
        <taxon>Lepidoptera</taxon>
        <taxon>Glossata</taxon>
        <taxon>Ditrysia</taxon>
        <taxon>Tineoidea</taxon>
        <taxon>Psychidae</taxon>
        <taxon>Oiketicinae</taxon>
        <taxon>Eumeta</taxon>
    </lineage>
</organism>
<dbReference type="AlphaFoldDB" id="A0A4C1TKR4"/>
<evidence type="ECO:0000313" key="2">
    <source>
        <dbReference type="Proteomes" id="UP000299102"/>
    </source>
</evidence>
<evidence type="ECO:0000313" key="1">
    <source>
        <dbReference type="EMBL" id="GBP14037.1"/>
    </source>
</evidence>
<sequence>MNIRTVFGSSGSQFVDKRPGSDVSYQCSQITITLSRDIFAYCKIITSFLVIRASGLSREPTDRQTDRRTWRTIRVPYRLRNLKKPLNSEKTKCTIRATKSQPIIVRLYYSHAVITRRHYPLPPGPPAHTARAYS</sequence>
<gene>
    <name evidence="1" type="ORF">EVAR_102721_1</name>
</gene>